<accession>A0A7R8Z0E9</accession>
<feature type="transmembrane region" description="Helical" evidence="8">
    <location>
        <begin position="142"/>
        <end position="164"/>
    </location>
</feature>
<keyword evidence="2" id="KW-0813">Transport</keyword>
<gene>
    <name evidence="10" type="ORF">HERILL_LOCUS11255</name>
</gene>
<dbReference type="SUPFAM" id="SSF103473">
    <property type="entry name" value="MFS general substrate transporter"/>
    <property type="match status" value="1"/>
</dbReference>
<name>A0A7R8Z0E9_HERIL</name>
<evidence type="ECO:0000256" key="6">
    <source>
        <dbReference type="ARBA" id="ARBA00022989"/>
    </source>
</evidence>
<keyword evidence="7 8" id="KW-0472">Membrane</keyword>
<evidence type="ECO:0000256" key="2">
    <source>
        <dbReference type="ARBA" id="ARBA00022448"/>
    </source>
</evidence>
<dbReference type="Proteomes" id="UP000594454">
    <property type="component" value="Chromosome 4"/>
</dbReference>
<feature type="domain" description="Major facilitator superfamily (MFS) profile" evidence="9">
    <location>
        <begin position="17"/>
        <end position="449"/>
    </location>
</feature>
<evidence type="ECO:0000256" key="1">
    <source>
        <dbReference type="ARBA" id="ARBA00004651"/>
    </source>
</evidence>
<protein>
    <recommendedName>
        <fullName evidence="9">Major facilitator superfamily (MFS) profile domain-containing protein</fullName>
    </recommendedName>
</protein>
<dbReference type="InterPro" id="IPR044775">
    <property type="entry name" value="MFS_ERD6/Tret1-like"/>
</dbReference>
<proteinExistence type="predicted"/>
<dbReference type="GO" id="GO:0005886">
    <property type="term" value="C:plasma membrane"/>
    <property type="evidence" value="ECO:0007669"/>
    <property type="project" value="UniProtKB-SubCell"/>
</dbReference>
<evidence type="ECO:0000259" key="9">
    <source>
        <dbReference type="PROSITE" id="PS50850"/>
    </source>
</evidence>
<dbReference type="CDD" id="cd17358">
    <property type="entry name" value="MFS_GLUT6_8_Class3_like"/>
    <property type="match status" value="1"/>
</dbReference>
<keyword evidence="4" id="KW-0762">Sugar transport</keyword>
<dbReference type="PANTHER" id="PTHR48021:SF33">
    <property type="entry name" value="AT22075P-RELATED"/>
    <property type="match status" value="1"/>
</dbReference>
<evidence type="ECO:0000256" key="4">
    <source>
        <dbReference type="ARBA" id="ARBA00022597"/>
    </source>
</evidence>
<keyword evidence="6 8" id="KW-1133">Transmembrane helix</keyword>
<dbReference type="OMA" id="LLGIHWV"/>
<dbReference type="InterPro" id="IPR036259">
    <property type="entry name" value="MFS_trans_sf"/>
</dbReference>
<dbReference type="InterPro" id="IPR005828">
    <property type="entry name" value="MFS_sugar_transport-like"/>
</dbReference>
<dbReference type="InterPro" id="IPR005829">
    <property type="entry name" value="Sugar_transporter_CS"/>
</dbReference>
<evidence type="ECO:0000256" key="5">
    <source>
        <dbReference type="ARBA" id="ARBA00022692"/>
    </source>
</evidence>
<evidence type="ECO:0000256" key="3">
    <source>
        <dbReference type="ARBA" id="ARBA00022475"/>
    </source>
</evidence>
<dbReference type="OrthoDB" id="6612291at2759"/>
<feature type="transmembrane region" description="Helical" evidence="8">
    <location>
        <begin position="113"/>
        <end position="130"/>
    </location>
</feature>
<sequence>MPKSGSKYQQYATLCVNLLTICYGAFVGWSSAAFLLFQSEDSPLDGGPLSTAEVSWVGSILCVGGLLGTFLFGWMSDRFGRKKSLLFAVIPQLLSWLFIVVGNSFFYLMISRIMGGICAGAIFILVPIYVHEIAQDRIRGALGTFFSFSCNIGILTAYVLGNYMSYNTSPYIFIGVTVLYFVLLLFLPESPIYLMKRQKEQKAEHSLRYFRNMRKISQPPDFFKDEIEKLRNDYIDGNTKGEEPPLDWKDLSNPVARRVIIIGVSLMALNQFCGCFAIISYTATLFEQSGSSLSPNVSTIIVGILLLVGAYVSTVLVDRAGRRLLLSLSAVGTGVGEACLGLYLYCKILGYNVEAVNWLPIVSISFVIFVASLGVLTLPFVVLAEIAPPKIRGVAVSLCMITFWIFAFLSIKYVPIMMVFLGLHSCMFIFAACCFVGAAFILFYVPETKGKSLEAILASFEGRAPELVELK</sequence>
<dbReference type="Pfam" id="PF00083">
    <property type="entry name" value="Sugar_tr"/>
    <property type="match status" value="1"/>
</dbReference>
<feature type="transmembrane region" description="Helical" evidence="8">
    <location>
        <begin position="394"/>
        <end position="414"/>
    </location>
</feature>
<evidence type="ECO:0000313" key="11">
    <source>
        <dbReference type="Proteomes" id="UP000594454"/>
    </source>
</evidence>
<feature type="transmembrane region" description="Helical" evidence="8">
    <location>
        <begin position="299"/>
        <end position="317"/>
    </location>
</feature>
<dbReference type="Gene3D" id="1.20.1250.20">
    <property type="entry name" value="MFS general substrate transporter like domains"/>
    <property type="match status" value="1"/>
</dbReference>
<dbReference type="FunFam" id="1.20.1250.20:FF:000218">
    <property type="entry name" value="facilitated trehalose transporter Tret1"/>
    <property type="match status" value="1"/>
</dbReference>
<comment type="subcellular location">
    <subcellularLocation>
        <location evidence="1">Cell membrane</location>
        <topology evidence="1">Multi-pass membrane protein</topology>
    </subcellularLocation>
</comment>
<dbReference type="AlphaFoldDB" id="A0A7R8Z0E9"/>
<dbReference type="InterPro" id="IPR050549">
    <property type="entry name" value="MFS_Trehalose_Transporter"/>
</dbReference>
<evidence type="ECO:0000313" key="10">
    <source>
        <dbReference type="EMBL" id="CAD7088651.1"/>
    </source>
</evidence>
<dbReference type="PROSITE" id="PS00217">
    <property type="entry name" value="SUGAR_TRANSPORT_2"/>
    <property type="match status" value="1"/>
</dbReference>
<feature type="transmembrane region" description="Helical" evidence="8">
    <location>
        <begin position="259"/>
        <end position="279"/>
    </location>
</feature>
<feature type="transmembrane region" description="Helical" evidence="8">
    <location>
        <begin position="12"/>
        <end position="36"/>
    </location>
</feature>
<keyword evidence="11" id="KW-1185">Reference proteome</keyword>
<dbReference type="FunCoup" id="A0A7R8Z0E9">
    <property type="interactions" value="3"/>
</dbReference>
<dbReference type="EMBL" id="LR899012">
    <property type="protein sequence ID" value="CAD7088651.1"/>
    <property type="molecule type" value="Genomic_DNA"/>
</dbReference>
<feature type="transmembrane region" description="Helical" evidence="8">
    <location>
        <begin position="324"/>
        <end position="345"/>
    </location>
</feature>
<feature type="transmembrane region" description="Helical" evidence="8">
    <location>
        <begin position="420"/>
        <end position="445"/>
    </location>
</feature>
<keyword evidence="3" id="KW-1003">Cell membrane</keyword>
<dbReference type="InterPro" id="IPR020846">
    <property type="entry name" value="MFS_dom"/>
</dbReference>
<feature type="transmembrane region" description="Helical" evidence="8">
    <location>
        <begin position="357"/>
        <end position="382"/>
    </location>
</feature>
<organism evidence="10 11">
    <name type="scientific">Hermetia illucens</name>
    <name type="common">Black soldier fly</name>
    <dbReference type="NCBI Taxonomy" id="343691"/>
    <lineage>
        <taxon>Eukaryota</taxon>
        <taxon>Metazoa</taxon>
        <taxon>Ecdysozoa</taxon>
        <taxon>Arthropoda</taxon>
        <taxon>Hexapoda</taxon>
        <taxon>Insecta</taxon>
        <taxon>Pterygota</taxon>
        <taxon>Neoptera</taxon>
        <taxon>Endopterygota</taxon>
        <taxon>Diptera</taxon>
        <taxon>Brachycera</taxon>
        <taxon>Stratiomyomorpha</taxon>
        <taxon>Stratiomyidae</taxon>
        <taxon>Hermetiinae</taxon>
        <taxon>Hermetia</taxon>
    </lineage>
</organism>
<feature type="transmembrane region" description="Helical" evidence="8">
    <location>
        <begin position="56"/>
        <end position="74"/>
    </location>
</feature>
<dbReference type="InParanoid" id="A0A7R8Z0E9"/>
<feature type="transmembrane region" description="Helical" evidence="8">
    <location>
        <begin position="170"/>
        <end position="187"/>
    </location>
</feature>
<dbReference type="GO" id="GO:0051119">
    <property type="term" value="F:sugar transmembrane transporter activity"/>
    <property type="evidence" value="ECO:0007669"/>
    <property type="project" value="InterPro"/>
</dbReference>
<dbReference type="PROSITE" id="PS50850">
    <property type="entry name" value="MFS"/>
    <property type="match status" value="1"/>
</dbReference>
<evidence type="ECO:0000256" key="7">
    <source>
        <dbReference type="ARBA" id="ARBA00023136"/>
    </source>
</evidence>
<feature type="transmembrane region" description="Helical" evidence="8">
    <location>
        <begin position="86"/>
        <end position="107"/>
    </location>
</feature>
<dbReference type="PANTHER" id="PTHR48021">
    <property type="match status" value="1"/>
</dbReference>
<evidence type="ECO:0000256" key="8">
    <source>
        <dbReference type="SAM" id="Phobius"/>
    </source>
</evidence>
<reference evidence="10 11" key="1">
    <citation type="submission" date="2020-11" db="EMBL/GenBank/DDBJ databases">
        <authorList>
            <person name="Wallbank WR R."/>
            <person name="Pardo Diaz C."/>
            <person name="Kozak K."/>
            <person name="Martin S."/>
            <person name="Jiggins C."/>
            <person name="Moest M."/>
            <person name="Warren A I."/>
            <person name="Generalovic N T."/>
            <person name="Byers J.R.P. K."/>
            <person name="Montejo-Kovacevich G."/>
            <person name="Yen C E."/>
        </authorList>
    </citation>
    <scope>NUCLEOTIDE SEQUENCE [LARGE SCALE GENOMIC DNA]</scope>
</reference>
<keyword evidence="5 8" id="KW-0812">Transmembrane</keyword>